<dbReference type="KEGG" id="tng:GSTEN00030403G001"/>
<comment type="caution">
    <text evidence="1">The sequence shown here is derived from an EMBL/GenBank/DDBJ whole genome shotgun (WGS) entry which is preliminary data.</text>
</comment>
<proteinExistence type="predicted"/>
<dbReference type="AlphaFoldDB" id="Q4RQY5"/>
<reference evidence="1" key="1">
    <citation type="journal article" date="2004" name="Nature">
        <title>Genome duplication in the teleost fish Tetraodon nigroviridis reveals the early vertebrate proto-karyotype.</title>
        <authorList>
            <person name="Jaillon O."/>
            <person name="Aury J.-M."/>
            <person name="Brunet F."/>
            <person name="Petit J.-L."/>
            <person name="Stange-Thomann N."/>
            <person name="Mauceli E."/>
            <person name="Bouneau L."/>
            <person name="Fischer C."/>
            <person name="Ozouf-Costaz C."/>
            <person name="Bernot A."/>
            <person name="Nicaud S."/>
            <person name="Jaffe D."/>
            <person name="Fisher S."/>
            <person name="Lutfalla G."/>
            <person name="Dossat C."/>
            <person name="Segurens B."/>
            <person name="Dasilva C."/>
            <person name="Salanoubat M."/>
            <person name="Levy M."/>
            <person name="Boudet N."/>
            <person name="Castellano S."/>
            <person name="Anthouard V."/>
            <person name="Jubin C."/>
            <person name="Castelli V."/>
            <person name="Katinka M."/>
            <person name="Vacherie B."/>
            <person name="Biemont C."/>
            <person name="Skalli Z."/>
            <person name="Cattolico L."/>
            <person name="Poulain J."/>
            <person name="De Berardinis V."/>
            <person name="Cruaud C."/>
            <person name="Duprat S."/>
            <person name="Brottier P."/>
            <person name="Coutanceau J.-P."/>
            <person name="Gouzy J."/>
            <person name="Parra G."/>
            <person name="Lardier G."/>
            <person name="Chapple C."/>
            <person name="McKernan K.J."/>
            <person name="McEwan P."/>
            <person name="Bosak S."/>
            <person name="Kellis M."/>
            <person name="Volff J.-N."/>
            <person name="Guigo R."/>
            <person name="Zody M.C."/>
            <person name="Mesirov J."/>
            <person name="Lindblad-Toh K."/>
            <person name="Birren B."/>
            <person name="Nusbaum C."/>
            <person name="Kahn D."/>
            <person name="Robinson-Rechavi M."/>
            <person name="Laudet V."/>
            <person name="Schachter V."/>
            <person name="Quetier F."/>
            <person name="Saurin W."/>
            <person name="Scarpelli C."/>
            <person name="Wincker P."/>
            <person name="Lander E.S."/>
            <person name="Weissenbach J."/>
            <person name="Roest Crollius H."/>
        </authorList>
    </citation>
    <scope>NUCLEOTIDE SEQUENCE [LARGE SCALE GENOMIC DNA]</scope>
</reference>
<reference evidence="1" key="2">
    <citation type="submission" date="2004-02" db="EMBL/GenBank/DDBJ databases">
        <authorList>
            <consortium name="Genoscope"/>
            <consortium name="Whitehead Institute Centre for Genome Research"/>
        </authorList>
    </citation>
    <scope>NUCLEOTIDE SEQUENCE</scope>
</reference>
<sequence length="103" mass="11969">MLRSDYKAARLSCPSQQTLIHGCIWQNKQQLRGEMFPILSPRKTPKHHMMKVNFHQEKSAESGMENTAALMMITQKWGWDIPQCTIKVFPLKQVSVLQPGWFL</sequence>
<gene>
    <name evidence="1" type="ORF">GSTENG00030403001</name>
</gene>
<organism evidence="1">
    <name type="scientific">Tetraodon nigroviridis</name>
    <name type="common">Spotted green pufferfish</name>
    <name type="synonym">Chelonodon nigroviridis</name>
    <dbReference type="NCBI Taxonomy" id="99883"/>
    <lineage>
        <taxon>Eukaryota</taxon>
        <taxon>Metazoa</taxon>
        <taxon>Chordata</taxon>
        <taxon>Craniata</taxon>
        <taxon>Vertebrata</taxon>
        <taxon>Euteleostomi</taxon>
        <taxon>Actinopterygii</taxon>
        <taxon>Neopterygii</taxon>
        <taxon>Teleostei</taxon>
        <taxon>Neoteleostei</taxon>
        <taxon>Acanthomorphata</taxon>
        <taxon>Eupercaria</taxon>
        <taxon>Tetraodontiformes</taxon>
        <taxon>Tetradontoidea</taxon>
        <taxon>Tetraodontidae</taxon>
        <taxon>Tetraodon</taxon>
    </lineage>
</organism>
<dbReference type="EMBL" id="CAAE01015003">
    <property type="protein sequence ID" value="CAG09197.1"/>
    <property type="molecule type" value="Genomic_DNA"/>
</dbReference>
<evidence type="ECO:0000313" key="1">
    <source>
        <dbReference type="EMBL" id="CAG09197.1"/>
    </source>
</evidence>
<name>Q4RQY5_TETNG</name>
<protein>
    <submittedName>
        <fullName evidence="1">(spotted green pufferfish) hypothetical protein</fullName>
    </submittedName>
</protein>
<accession>Q4RQY5</accession>